<keyword evidence="2" id="KW-0067">ATP-binding</keyword>
<dbReference type="GO" id="GO:0004386">
    <property type="term" value="F:helicase activity"/>
    <property type="evidence" value="ECO:0007669"/>
    <property type="project" value="UniProtKB-KW"/>
</dbReference>
<keyword evidence="3" id="KW-1185">Reference proteome</keyword>
<keyword evidence="2" id="KW-0378">Hydrolase</keyword>
<dbReference type="RefSeq" id="WP_396639386.1">
    <property type="nucleotide sequence ID" value="NZ_JBIQWL010000001.1"/>
</dbReference>
<keyword evidence="2" id="KW-0347">Helicase</keyword>
<dbReference type="Proteomes" id="UP001610861">
    <property type="component" value="Unassembled WGS sequence"/>
</dbReference>
<accession>A0ABW7Q422</accession>
<protein>
    <submittedName>
        <fullName evidence="2">Helicase-associated domain-containing protein</fullName>
    </submittedName>
</protein>
<proteinExistence type="predicted"/>
<evidence type="ECO:0000313" key="2">
    <source>
        <dbReference type="EMBL" id="MFH8249450.1"/>
    </source>
</evidence>
<dbReference type="Pfam" id="PF13625">
    <property type="entry name" value="Helicase_C_3"/>
    <property type="match status" value="1"/>
</dbReference>
<comment type="caution">
    <text evidence="2">The sequence shown here is derived from an EMBL/GenBank/DDBJ whole genome shotgun (WGS) entry which is preliminary data.</text>
</comment>
<reference evidence="2 3" key="1">
    <citation type="submission" date="2024-09" db="EMBL/GenBank/DDBJ databases">
        <authorList>
            <person name="Pan X."/>
        </authorList>
    </citation>
    <scope>NUCLEOTIDE SEQUENCE [LARGE SCALE GENOMIC DNA]</scope>
    <source>
        <strain evidence="2 3">B2969</strain>
    </source>
</reference>
<evidence type="ECO:0000259" key="1">
    <source>
        <dbReference type="Pfam" id="PF13625"/>
    </source>
</evidence>
<keyword evidence="2" id="KW-0547">Nucleotide-binding</keyword>
<organism evidence="2 3">
    <name type="scientific">Microbacterium alkaliflavum</name>
    <dbReference type="NCBI Taxonomy" id="3248839"/>
    <lineage>
        <taxon>Bacteria</taxon>
        <taxon>Bacillati</taxon>
        <taxon>Actinomycetota</taxon>
        <taxon>Actinomycetes</taxon>
        <taxon>Micrococcales</taxon>
        <taxon>Microbacteriaceae</taxon>
        <taxon>Microbacterium</taxon>
    </lineage>
</organism>
<feature type="domain" description="Helicase XPB/Ssl2 N-terminal" evidence="1">
    <location>
        <begin position="308"/>
        <end position="429"/>
    </location>
</feature>
<evidence type="ECO:0000313" key="3">
    <source>
        <dbReference type="Proteomes" id="UP001610861"/>
    </source>
</evidence>
<dbReference type="EMBL" id="JBIQWL010000001">
    <property type="protein sequence ID" value="MFH8249450.1"/>
    <property type="molecule type" value="Genomic_DNA"/>
</dbReference>
<dbReference type="InterPro" id="IPR032830">
    <property type="entry name" value="XPB/Ssl2_N"/>
</dbReference>
<gene>
    <name evidence="2" type="ORF">ACH3VR_03655</name>
</gene>
<name>A0ABW7Q422_9MICO</name>
<sequence>MTTDERSLATWLATRDDAELAETFAVRAVSPAAPWHDFFDAAAALLDAASIDRALVTLPRPALAALAAAGPDARDVLAQAALVGTSGAPYAAVADRVAAIVTSRPEAFTPVGPVLDPVPADDAAAAAAAERAFSTTGALADLLVATEHAPLSRTGTGAVSAVDRRRLTDAGAVESPEELDDLVRVAAAARLLVAVDREWMVSEAADRWLESSTAERWSILAEGLRDSLPAGLRTAAGGYLSPAAWPGAYPLDPEWPATAEQLDRIALRWGLITPDGAEPEWARSLRTGGAADAASLAALLPAEIDRIYLQADLTAIAPGPLAPALDLRLRGIALRESRAQASTYRFTADSIVAGMNDGETADSIRDFLARLSLTGIPQPLDYLVATTASRHGLVRVGVDATGLNTAVSSTDPSVLDAVAVDQALRPLGLVHDGGRLLTRVGRDIVYWSLADARYPVVAVDAEGRVEPVVRRRTRNGSAPEPVERSYASLVARLRESHETDSDAAWLGRELEQAVRARSIIAVAVRLPDGSERSFTLEATGLGGGRLRGRDRGADIERTLPVSSIVSVKPV</sequence>